<protein>
    <submittedName>
        <fullName evidence="5">Transcription factor bHLH61</fullName>
    </submittedName>
</protein>
<dbReference type="Proteomes" id="UP001237642">
    <property type="component" value="Unassembled WGS sequence"/>
</dbReference>
<name>A0AAD8I2R4_9APIA</name>
<feature type="coiled-coil region" evidence="3">
    <location>
        <begin position="35"/>
        <end position="62"/>
    </location>
</feature>
<evidence type="ECO:0000313" key="5">
    <source>
        <dbReference type="EMBL" id="KAK1377901.1"/>
    </source>
</evidence>
<dbReference type="GO" id="GO:0005634">
    <property type="term" value="C:nucleus"/>
    <property type="evidence" value="ECO:0007669"/>
    <property type="project" value="UniProtKB-SubCell"/>
</dbReference>
<keyword evidence="2" id="KW-0539">Nucleus</keyword>
<dbReference type="GO" id="GO:0043565">
    <property type="term" value="F:sequence-specific DNA binding"/>
    <property type="evidence" value="ECO:0007669"/>
    <property type="project" value="TreeGrafter"/>
</dbReference>
<sequence>MVSKEQKKASAALHEKLQLLRSLTNSHAQRETSIILDAAKYIQELKQKVERLNQDVETTGETSRHGQDSWPEVVVESLETGFLVNIYSDKSCPGLLVSILEVFDELGLHVMEARVSCADSFRLEAFGGENNESGETVDTHAVKHAVTDAIRNWSQTYDAN</sequence>
<feature type="domain" description="Plant bHLH transcription factor ACT-like" evidence="4">
    <location>
        <begin position="72"/>
        <end position="151"/>
    </location>
</feature>
<accession>A0AAD8I2R4</accession>
<dbReference type="InterPro" id="IPR051358">
    <property type="entry name" value="TF_AMS/ICE1/BHLH6-like"/>
</dbReference>
<dbReference type="Pfam" id="PF22754">
    <property type="entry name" value="bHLH-TF_ACT-like_plant"/>
    <property type="match status" value="1"/>
</dbReference>
<dbReference type="AlphaFoldDB" id="A0AAD8I2R4"/>
<dbReference type="InterPro" id="IPR054502">
    <property type="entry name" value="bHLH-TF_ACT-like_plant"/>
</dbReference>
<comment type="caution">
    <text evidence="5">The sequence shown here is derived from an EMBL/GenBank/DDBJ whole genome shotgun (WGS) entry which is preliminary data.</text>
</comment>
<dbReference type="PANTHER" id="PTHR31945">
    <property type="entry name" value="TRANSCRIPTION FACTOR SCREAM2-RELATED"/>
    <property type="match status" value="1"/>
</dbReference>
<organism evidence="5 6">
    <name type="scientific">Heracleum sosnowskyi</name>
    <dbReference type="NCBI Taxonomy" id="360622"/>
    <lineage>
        <taxon>Eukaryota</taxon>
        <taxon>Viridiplantae</taxon>
        <taxon>Streptophyta</taxon>
        <taxon>Embryophyta</taxon>
        <taxon>Tracheophyta</taxon>
        <taxon>Spermatophyta</taxon>
        <taxon>Magnoliopsida</taxon>
        <taxon>eudicotyledons</taxon>
        <taxon>Gunneridae</taxon>
        <taxon>Pentapetalae</taxon>
        <taxon>asterids</taxon>
        <taxon>campanulids</taxon>
        <taxon>Apiales</taxon>
        <taxon>Apiaceae</taxon>
        <taxon>Apioideae</taxon>
        <taxon>apioid superclade</taxon>
        <taxon>Tordylieae</taxon>
        <taxon>Tordyliinae</taxon>
        <taxon>Heracleum</taxon>
    </lineage>
</organism>
<dbReference type="GO" id="GO:0003700">
    <property type="term" value="F:DNA-binding transcription factor activity"/>
    <property type="evidence" value="ECO:0007669"/>
    <property type="project" value="TreeGrafter"/>
</dbReference>
<proteinExistence type="predicted"/>
<evidence type="ECO:0000256" key="1">
    <source>
        <dbReference type="ARBA" id="ARBA00004123"/>
    </source>
</evidence>
<evidence type="ECO:0000256" key="2">
    <source>
        <dbReference type="ARBA" id="ARBA00023242"/>
    </source>
</evidence>
<gene>
    <name evidence="5" type="ORF">POM88_024645</name>
</gene>
<keyword evidence="3" id="KW-0175">Coiled coil</keyword>
<evidence type="ECO:0000259" key="4">
    <source>
        <dbReference type="Pfam" id="PF22754"/>
    </source>
</evidence>
<dbReference type="EMBL" id="JAUIZM010000006">
    <property type="protein sequence ID" value="KAK1377901.1"/>
    <property type="molecule type" value="Genomic_DNA"/>
</dbReference>
<dbReference type="CDD" id="cd04873">
    <property type="entry name" value="ACT_UUR-ACR-like"/>
    <property type="match status" value="1"/>
</dbReference>
<dbReference type="PANTHER" id="PTHR31945:SF5">
    <property type="entry name" value="TRANSCRIPTION FACTOR SCREAM-LIKE PROTEIN"/>
    <property type="match status" value="1"/>
</dbReference>
<keyword evidence="6" id="KW-1185">Reference proteome</keyword>
<reference evidence="5" key="1">
    <citation type="submission" date="2023-02" db="EMBL/GenBank/DDBJ databases">
        <title>Genome of toxic invasive species Heracleum sosnowskyi carries increased number of genes despite the absence of recent whole-genome duplications.</title>
        <authorList>
            <person name="Schelkunov M."/>
            <person name="Shtratnikova V."/>
            <person name="Makarenko M."/>
            <person name="Klepikova A."/>
            <person name="Omelchenko D."/>
            <person name="Novikova G."/>
            <person name="Obukhova E."/>
            <person name="Bogdanov V."/>
            <person name="Penin A."/>
            <person name="Logacheva M."/>
        </authorList>
    </citation>
    <scope>NUCLEOTIDE SEQUENCE</scope>
    <source>
        <strain evidence="5">Hsosn_3</strain>
        <tissue evidence="5">Leaf</tissue>
    </source>
</reference>
<evidence type="ECO:0000313" key="6">
    <source>
        <dbReference type="Proteomes" id="UP001237642"/>
    </source>
</evidence>
<comment type="subcellular location">
    <subcellularLocation>
        <location evidence="1">Nucleus</location>
    </subcellularLocation>
</comment>
<reference evidence="5" key="2">
    <citation type="submission" date="2023-05" db="EMBL/GenBank/DDBJ databases">
        <authorList>
            <person name="Schelkunov M.I."/>
        </authorList>
    </citation>
    <scope>NUCLEOTIDE SEQUENCE</scope>
    <source>
        <strain evidence="5">Hsosn_3</strain>
        <tissue evidence="5">Leaf</tissue>
    </source>
</reference>
<evidence type="ECO:0000256" key="3">
    <source>
        <dbReference type="SAM" id="Coils"/>
    </source>
</evidence>